<dbReference type="PANTHER" id="PTHR30337:SF0">
    <property type="entry name" value="NUCLEASE SBCCD SUBUNIT D"/>
    <property type="match status" value="1"/>
</dbReference>
<evidence type="ECO:0000313" key="5">
    <source>
        <dbReference type="Proteomes" id="UP000232188"/>
    </source>
</evidence>
<dbReference type="GO" id="GO:0016787">
    <property type="term" value="F:hydrolase activity"/>
    <property type="evidence" value="ECO:0007669"/>
    <property type="project" value="InterPro"/>
</dbReference>
<dbReference type="Pfam" id="PF00149">
    <property type="entry name" value="Metallophos"/>
    <property type="match status" value="1"/>
</dbReference>
<reference evidence="4 5" key="1">
    <citation type="submission" date="2017-07" db="EMBL/GenBank/DDBJ databases">
        <title>Leptospira spp. isolated from tropical soils.</title>
        <authorList>
            <person name="Thibeaux R."/>
            <person name="Iraola G."/>
            <person name="Ferres I."/>
            <person name="Bierque E."/>
            <person name="Girault D."/>
            <person name="Soupe-Gilbert M.-E."/>
            <person name="Picardeau M."/>
            <person name="Goarant C."/>
        </authorList>
    </citation>
    <scope>NUCLEOTIDE SEQUENCE [LARGE SCALE GENOMIC DNA]</scope>
    <source>
        <strain evidence="2 5">FH2-B-C1</strain>
        <strain evidence="3 4">FH2-B-D1</strain>
    </source>
</reference>
<dbReference type="EMBL" id="NPDU01000024">
    <property type="protein sequence ID" value="PJZ61879.1"/>
    <property type="molecule type" value="Genomic_DNA"/>
</dbReference>
<dbReference type="RefSeq" id="WP_100787407.1">
    <property type="nucleotide sequence ID" value="NZ_NPDU01000024.1"/>
</dbReference>
<evidence type="ECO:0000313" key="3">
    <source>
        <dbReference type="EMBL" id="PJZ61879.1"/>
    </source>
</evidence>
<dbReference type="InterPro" id="IPR029052">
    <property type="entry name" value="Metallo-depent_PP-like"/>
</dbReference>
<dbReference type="PANTHER" id="PTHR30337">
    <property type="entry name" value="COMPONENT OF ATP-DEPENDENT DSDNA EXONUCLEASE"/>
    <property type="match status" value="1"/>
</dbReference>
<name>A0A2M9YJ97_9LEPT</name>
<dbReference type="EMBL" id="NPDV01000022">
    <property type="protein sequence ID" value="PJZ51612.1"/>
    <property type="molecule type" value="Genomic_DNA"/>
</dbReference>
<gene>
    <name evidence="3" type="ORF">CH376_10775</name>
    <name evidence="2" type="ORF">CH380_19390</name>
</gene>
<dbReference type="InterPro" id="IPR004843">
    <property type="entry name" value="Calcineurin-like_PHP"/>
</dbReference>
<dbReference type="InterPro" id="IPR050535">
    <property type="entry name" value="DNA_Repair-Maintenance_Comp"/>
</dbReference>
<proteinExistence type="predicted"/>
<evidence type="ECO:0000313" key="4">
    <source>
        <dbReference type="Proteomes" id="UP000232149"/>
    </source>
</evidence>
<protein>
    <submittedName>
        <fullName evidence="2">Calcineurin</fullName>
    </submittedName>
</protein>
<dbReference type="AlphaFoldDB" id="A0A2M9YJ97"/>
<dbReference type="SUPFAM" id="SSF56300">
    <property type="entry name" value="Metallo-dependent phosphatases"/>
    <property type="match status" value="1"/>
</dbReference>
<keyword evidence="4" id="KW-1185">Reference proteome</keyword>
<accession>A0A2M9YJ97</accession>
<sequence>MIVGQIADIHLRGGEGTEEAVALMKAAGIFIEKGCKIVCVNGDIFEDVSDPEQRLVFRIFLDTLHSAGITTIILRGNHDKPKDLRSFKDKLNPLCYEFDKPGHIVLPDSLERIQVFALPHFGAGALALQNQSIEDFHSKGNNLIVDLLEDWFQKIRNYSGPSLVLFHGTVSGAVLDNKRIPRNNGMFLPQTILDSFGCPVVGGHYHFCQKIGKWIWYSGSTTRQTWGEAEDDKGILIWEIEEGSWRLEPDFISLNPAPMRTVNLNWDGENLIDKESGKILEPSEFKGKIRIRLDVPESLSHSVPKKLESFFPNATELKPERNTISTVAVRSEEIGSVESIEDGVIVYFRAKNKPESEIHGLLEEYRMGYFEMTEGLRIEESVL</sequence>
<dbReference type="Proteomes" id="UP000232188">
    <property type="component" value="Unassembled WGS sequence"/>
</dbReference>
<feature type="domain" description="Calcineurin-like phosphoesterase" evidence="1">
    <location>
        <begin position="3"/>
        <end position="206"/>
    </location>
</feature>
<dbReference type="Proteomes" id="UP000232149">
    <property type="component" value="Unassembled WGS sequence"/>
</dbReference>
<comment type="caution">
    <text evidence="2">The sequence shown here is derived from an EMBL/GenBank/DDBJ whole genome shotgun (WGS) entry which is preliminary data.</text>
</comment>
<organism evidence="2 5">
    <name type="scientific">Leptospira adleri</name>
    <dbReference type="NCBI Taxonomy" id="2023186"/>
    <lineage>
        <taxon>Bacteria</taxon>
        <taxon>Pseudomonadati</taxon>
        <taxon>Spirochaetota</taxon>
        <taxon>Spirochaetia</taxon>
        <taxon>Leptospirales</taxon>
        <taxon>Leptospiraceae</taxon>
        <taxon>Leptospira</taxon>
    </lineage>
</organism>
<dbReference type="Gene3D" id="3.60.21.10">
    <property type="match status" value="1"/>
</dbReference>
<evidence type="ECO:0000313" key="2">
    <source>
        <dbReference type="EMBL" id="PJZ51612.1"/>
    </source>
</evidence>
<evidence type="ECO:0000259" key="1">
    <source>
        <dbReference type="Pfam" id="PF00149"/>
    </source>
</evidence>